<dbReference type="PANTHER" id="PTHR45655:SF13">
    <property type="entry name" value="SOLUBLE GUANYLATE CYCLASE GCY-32-RELATED"/>
    <property type="match status" value="1"/>
</dbReference>
<dbReference type="EMBL" id="BLXT01003772">
    <property type="protein sequence ID" value="GFO06337.1"/>
    <property type="molecule type" value="Genomic_DNA"/>
</dbReference>
<dbReference type="GO" id="GO:0070482">
    <property type="term" value="P:response to oxygen levels"/>
    <property type="evidence" value="ECO:0007669"/>
    <property type="project" value="TreeGrafter"/>
</dbReference>
<evidence type="ECO:0000256" key="4">
    <source>
        <dbReference type="ARBA" id="ARBA00022741"/>
    </source>
</evidence>
<dbReference type="PROSITE" id="PS50125">
    <property type="entry name" value="GUANYLATE_CYCLASE_2"/>
    <property type="match status" value="1"/>
</dbReference>
<comment type="subcellular location">
    <subcellularLocation>
        <location evidence="1">Cytoplasm</location>
    </subcellularLocation>
</comment>
<dbReference type="PANTHER" id="PTHR45655">
    <property type="entry name" value="GUANYLATE CYCLASE SOLUBLE SUBUNIT BETA-2"/>
    <property type="match status" value="1"/>
</dbReference>
<dbReference type="AlphaFoldDB" id="A0AAV4AGF9"/>
<dbReference type="GO" id="GO:0008074">
    <property type="term" value="C:guanylate cyclase complex, soluble"/>
    <property type="evidence" value="ECO:0007669"/>
    <property type="project" value="TreeGrafter"/>
</dbReference>
<evidence type="ECO:0000313" key="11">
    <source>
        <dbReference type="Proteomes" id="UP000735302"/>
    </source>
</evidence>
<dbReference type="SUPFAM" id="SSF111126">
    <property type="entry name" value="Ligand-binding domain in the NO signalling and Golgi transport"/>
    <property type="match status" value="1"/>
</dbReference>
<dbReference type="Gene3D" id="6.10.250.780">
    <property type="match status" value="1"/>
</dbReference>
<dbReference type="InterPro" id="IPR001054">
    <property type="entry name" value="A/G_cyclase"/>
</dbReference>
<dbReference type="SMART" id="SM00044">
    <property type="entry name" value="CYCc"/>
    <property type="match status" value="1"/>
</dbReference>
<dbReference type="InterPro" id="IPR011645">
    <property type="entry name" value="HNOB_dom_associated"/>
</dbReference>
<keyword evidence="3" id="KW-0963">Cytoplasm</keyword>
<accession>A0AAV4AGF9</accession>
<feature type="compositionally biased region" description="Polar residues" evidence="8">
    <location>
        <begin position="209"/>
        <end position="223"/>
    </location>
</feature>
<evidence type="ECO:0000256" key="6">
    <source>
        <dbReference type="ARBA" id="ARBA00023239"/>
    </source>
</evidence>
<dbReference type="Gene3D" id="3.30.450.260">
    <property type="entry name" value="Haem NO binding associated domain"/>
    <property type="match status" value="1"/>
</dbReference>
<evidence type="ECO:0000256" key="8">
    <source>
        <dbReference type="SAM" id="MobiDB-lite"/>
    </source>
</evidence>
<gene>
    <name evidence="10" type="ORF">PoB_003284200</name>
</gene>
<name>A0AAV4AGF9_9GAST</name>
<dbReference type="InterPro" id="IPR011644">
    <property type="entry name" value="Heme_NO-bd"/>
</dbReference>
<dbReference type="Gene3D" id="3.30.70.1230">
    <property type="entry name" value="Nucleotide cyclase"/>
    <property type="match status" value="1"/>
</dbReference>
<reference evidence="10 11" key="1">
    <citation type="journal article" date="2021" name="Elife">
        <title>Chloroplast acquisition without the gene transfer in kleptoplastic sea slugs, Plakobranchus ocellatus.</title>
        <authorList>
            <person name="Maeda T."/>
            <person name="Takahashi S."/>
            <person name="Yoshida T."/>
            <person name="Shimamura S."/>
            <person name="Takaki Y."/>
            <person name="Nagai Y."/>
            <person name="Toyoda A."/>
            <person name="Suzuki Y."/>
            <person name="Arimoto A."/>
            <person name="Ishii H."/>
            <person name="Satoh N."/>
            <person name="Nishiyama T."/>
            <person name="Hasebe M."/>
            <person name="Maruyama T."/>
            <person name="Minagawa J."/>
            <person name="Obokata J."/>
            <person name="Shigenobu S."/>
        </authorList>
    </citation>
    <scope>NUCLEOTIDE SEQUENCE [LARGE SCALE GENOMIC DNA]</scope>
</reference>
<feature type="region of interest" description="Disordered" evidence="8">
    <location>
        <begin position="346"/>
        <end position="367"/>
    </location>
</feature>
<dbReference type="FunFam" id="3.30.450.260:FF:000002">
    <property type="entry name" value="guanylate cyclase soluble subunit alpha-2"/>
    <property type="match status" value="1"/>
</dbReference>
<proteinExistence type="predicted"/>
<keyword evidence="11" id="KW-1185">Reference proteome</keyword>
<comment type="caution">
    <text evidence="10">The sequence shown here is derived from an EMBL/GenBank/DDBJ whole genome shotgun (WGS) entry which is preliminary data.</text>
</comment>
<dbReference type="InterPro" id="IPR042463">
    <property type="entry name" value="HNOB_dom_associated_sf"/>
</dbReference>
<dbReference type="InterPro" id="IPR038158">
    <property type="entry name" value="H-NOX_domain_sf"/>
</dbReference>
<evidence type="ECO:0000256" key="5">
    <source>
        <dbReference type="ARBA" id="ARBA00023134"/>
    </source>
</evidence>
<dbReference type="InterPro" id="IPR029787">
    <property type="entry name" value="Nucleotide_cyclase"/>
</dbReference>
<evidence type="ECO:0000259" key="9">
    <source>
        <dbReference type="PROSITE" id="PS50125"/>
    </source>
</evidence>
<evidence type="ECO:0000256" key="3">
    <source>
        <dbReference type="ARBA" id="ARBA00022490"/>
    </source>
</evidence>
<dbReference type="GO" id="GO:0004383">
    <property type="term" value="F:guanylate cyclase activity"/>
    <property type="evidence" value="ECO:0007669"/>
    <property type="project" value="UniProtKB-EC"/>
</dbReference>
<dbReference type="SUPFAM" id="SSF55073">
    <property type="entry name" value="Nucleotide cyclase"/>
    <property type="match status" value="1"/>
</dbReference>
<feature type="compositionally biased region" description="Basic and acidic residues" evidence="8">
    <location>
        <begin position="224"/>
        <end position="250"/>
    </location>
</feature>
<dbReference type="Gene3D" id="3.90.1520.10">
    <property type="entry name" value="H-NOX domain"/>
    <property type="match status" value="1"/>
</dbReference>
<feature type="compositionally biased region" description="Polar residues" evidence="8">
    <location>
        <begin position="253"/>
        <end position="262"/>
    </location>
</feature>
<dbReference type="InterPro" id="IPR024096">
    <property type="entry name" value="NO_sig/Golgi_transp_ligand-bd"/>
</dbReference>
<keyword evidence="7" id="KW-0141">cGMP biosynthesis</keyword>
<dbReference type="Proteomes" id="UP000735302">
    <property type="component" value="Unassembled WGS sequence"/>
</dbReference>
<dbReference type="EC" id="4.6.1.2" evidence="2"/>
<evidence type="ECO:0000256" key="2">
    <source>
        <dbReference type="ARBA" id="ARBA00012202"/>
    </source>
</evidence>
<dbReference type="GO" id="GO:0005525">
    <property type="term" value="F:GTP binding"/>
    <property type="evidence" value="ECO:0007669"/>
    <property type="project" value="UniProtKB-KW"/>
</dbReference>
<keyword evidence="6" id="KW-0456">Lyase</keyword>
<feature type="region of interest" description="Disordered" evidence="8">
    <location>
        <begin position="209"/>
        <end position="313"/>
    </location>
</feature>
<dbReference type="Pfam" id="PF07700">
    <property type="entry name" value="HNOB"/>
    <property type="match status" value="1"/>
</dbReference>
<feature type="compositionally biased region" description="Polar residues" evidence="8">
    <location>
        <begin position="284"/>
        <end position="313"/>
    </location>
</feature>
<dbReference type="Pfam" id="PF07701">
    <property type="entry name" value="HNOBA"/>
    <property type="match status" value="1"/>
</dbReference>
<dbReference type="GO" id="GO:0020037">
    <property type="term" value="F:heme binding"/>
    <property type="evidence" value="ECO:0007669"/>
    <property type="project" value="InterPro"/>
</dbReference>
<organism evidence="10 11">
    <name type="scientific">Plakobranchus ocellatus</name>
    <dbReference type="NCBI Taxonomy" id="259542"/>
    <lineage>
        <taxon>Eukaryota</taxon>
        <taxon>Metazoa</taxon>
        <taxon>Spiralia</taxon>
        <taxon>Lophotrochozoa</taxon>
        <taxon>Mollusca</taxon>
        <taxon>Gastropoda</taxon>
        <taxon>Heterobranchia</taxon>
        <taxon>Euthyneura</taxon>
        <taxon>Panpulmonata</taxon>
        <taxon>Sacoglossa</taxon>
        <taxon>Placobranchoidea</taxon>
        <taxon>Plakobranchidae</taxon>
        <taxon>Plakobranchus</taxon>
    </lineage>
</organism>
<dbReference type="GO" id="GO:0019934">
    <property type="term" value="P:cGMP-mediated signaling"/>
    <property type="evidence" value="ECO:0007669"/>
    <property type="project" value="TreeGrafter"/>
</dbReference>
<evidence type="ECO:0000256" key="1">
    <source>
        <dbReference type="ARBA" id="ARBA00004496"/>
    </source>
</evidence>
<sequence length="663" mass="76316">MITSLYGQDAMDAILRKADLEESKHFKMFTYYPDKVLEELIAATSHCQDLSRQQILEIFGDYFLVHCLRHGYDDMLRTLGCDMEGFLQSLDSLHSLLALTYDNMSAPSFRCEQQGDSTYTLHYHSSRRNYHPLVKGLITAVAREIFYKRVDIEFISSEVEDLGVDRKQEHTIFHLHIYNDEDITALTFPSYSTHWCDEEKDLGTRKHVSNTSYFNNTNGQKNELQSERSKSEAKNSNKSDRLIFLRERGPKLSSHSFPSKQLLSKEDSLPYSPTHYESNEFSKRSLQSRSTMCPFSQISTPNNIEGSKTSTKEQVQSRCDSRSSFHFNNTLDGKSDSYQRHDCTREDKFNSNTEPPSSKAHLVTSENGQDEALNATKDLEKHPYCSELFEEAKKEQTDIVNEDVCLPPVTLTHEQLCTTFPYHLIFDRQLRLRQFGNTVSKLSPVPLCTGRLVTSAFHVVYPRISFTVENILRFINTIYILGVGPSLNRNSDHSPAENGLTMRGQMIWFAEHGLMLFVGSPRLRSLKEMKHMNMYMSDIPLYDVTREMVLLYQQRNAEIDITKRLDETTAELKRTSRNLALEKQRTDRLLYQMLPAKVADQLKLGKKVEAEKFDQVTVLFSDIVEFTSIAAACNPLDVVNMLNSLYHKFDVQTNEHGVYKVTV</sequence>
<feature type="domain" description="Guanylate cyclase" evidence="9">
    <location>
        <begin position="617"/>
        <end position="663"/>
    </location>
</feature>
<keyword evidence="5" id="KW-0342">GTP-binding</keyword>
<protein>
    <recommendedName>
        <fullName evidence="2">guanylate cyclase</fullName>
        <ecNumber evidence="2">4.6.1.2</ecNumber>
    </recommendedName>
</protein>
<dbReference type="Pfam" id="PF00211">
    <property type="entry name" value="Guanylate_cyc"/>
    <property type="match status" value="1"/>
</dbReference>
<keyword evidence="4" id="KW-0547">Nucleotide-binding</keyword>
<evidence type="ECO:0000256" key="7">
    <source>
        <dbReference type="ARBA" id="ARBA00023293"/>
    </source>
</evidence>
<evidence type="ECO:0000313" key="10">
    <source>
        <dbReference type="EMBL" id="GFO06337.1"/>
    </source>
</evidence>